<dbReference type="Pfam" id="PF13630">
    <property type="entry name" value="SdpI"/>
    <property type="match status" value="1"/>
</dbReference>
<dbReference type="EMBL" id="AP026798">
    <property type="protein sequence ID" value="BDR53028.1"/>
    <property type="molecule type" value="Genomic_DNA"/>
</dbReference>
<dbReference type="InterPro" id="IPR025962">
    <property type="entry name" value="SdpI/YhfL"/>
</dbReference>
<keyword evidence="1" id="KW-0812">Transmembrane</keyword>
<keyword evidence="1" id="KW-0472">Membrane</keyword>
<gene>
    <name evidence="3" type="ORF">KIM372_09350</name>
</gene>
<keyword evidence="1" id="KW-1133">Transmembrane helix</keyword>
<name>A0ABM8B832_9BIFI</name>
<sequence>MAIWLLAILPFIAAGLVYQQLPDMSVPTHGNIKFEVDGWGSKWQIFDGPIGSLLVAIIWSIALPIVERNLKRRGEEAKDTLLSFALGGTAIELAIAIISGLVIYQTWSSAHQHTALNIDTQRLLFLAMGLIFIVLGNIMPKAKPNGVTGLRVPGAYVSRESWRHCQRAGGYAILAIGLLAVVVAITTSGTRLLTIWGSGAAAAIIVLLLYSVYAGRKYAGLGGPVKDGRGHFIEE</sequence>
<feature type="transmembrane region" description="Helical" evidence="1">
    <location>
        <begin position="43"/>
        <end position="63"/>
    </location>
</feature>
<evidence type="ECO:0000313" key="4">
    <source>
        <dbReference type="Proteomes" id="UP001321766"/>
    </source>
</evidence>
<dbReference type="Pfam" id="PF07853">
    <property type="entry name" value="DUF1648"/>
    <property type="match status" value="1"/>
</dbReference>
<evidence type="ECO:0000313" key="3">
    <source>
        <dbReference type="EMBL" id="BDR53028.1"/>
    </source>
</evidence>
<feature type="transmembrane region" description="Helical" evidence="1">
    <location>
        <begin position="193"/>
        <end position="213"/>
    </location>
</feature>
<feature type="transmembrane region" description="Helical" evidence="1">
    <location>
        <begin position="84"/>
        <end position="103"/>
    </location>
</feature>
<feature type="transmembrane region" description="Helical" evidence="1">
    <location>
        <begin position="168"/>
        <end position="187"/>
    </location>
</feature>
<dbReference type="Proteomes" id="UP001321766">
    <property type="component" value="Chromosome"/>
</dbReference>
<dbReference type="InterPro" id="IPR012867">
    <property type="entry name" value="DUF1648"/>
</dbReference>
<proteinExistence type="predicted"/>
<keyword evidence="4" id="KW-1185">Reference proteome</keyword>
<evidence type="ECO:0000259" key="2">
    <source>
        <dbReference type="Pfam" id="PF07853"/>
    </source>
</evidence>
<dbReference type="PANTHER" id="PTHR37810:SF5">
    <property type="entry name" value="IMMUNITY PROTEIN SDPI"/>
    <property type="match status" value="1"/>
</dbReference>
<evidence type="ECO:0000256" key="1">
    <source>
        <dbReference type="SAM" id="Phobius"/>
    </source>
</evidence>
<dbReference type="PIRSF" id="PIRSF038959">
    <property type="entry name" value="SdpI"/>
    <property type="match status" value="1"/>
</dbReference>
<feature type="transmembrane region" description="Helical" evidence="1">
    <location>
        <begin position="123"/>
        <end position="140"/>
    </location>
</feature>
<protein>
    <recommendedName>
        <fullName evidence="2">DUF1648 domain-containing protein</fullName>
    </recommendedName>
</protein>
<organism evidence="3 4">
    <name type="scientific">Bombiscardovia nodaiensis</name>
    <dbReference type="NCBI Taxonomy" id="2932181"/>
    <lineage>
        <taxon>Bacteria</taxon>
        <taxon>Bacillati</taxon>
        <taxon>Actinomycetota</taxon>
        <taxon>Actinomycetes</taxon>
        <taxon>Bifidobacteriales</taxon>
        <taxon>Bifidobacteriaceae</taxon>
        <taxon>Bombiscardovia</taxon>
    </lineage>
</organism>
<reference evidence="3 4" key="1">
    <citation type="journal article" date="2023" name="Microbiol. Spectr.">
        <title>Symbiosis of Carpenter Bees with Uncharacterized Lactic Acid Bacteria Showing NAD Auxotrophy.</title>
        <authorList>
            <person name="Kawasaki S."/>
            <person name="Ozawa K."/>
            <person name="Mori T."/>
            <person name="Yamamoto A."/>
            <person name="Ito M."/>
            <person name="Ohkuma M."/>
            <person name="Sakamoto M."/>
            <person name="Matsutani M."/>
        </authorList>
    </citation>
    <scope>NUCLEOTIDE SEQUENCE [LARGE SCALE GENOMIC DNA]</scope>
    <source>
        <strain evidence="3 4">Kim37-2</strain>
    </source>
</reference>
<dbReference type="PANTHER" id="PTHR37810">
    <property type="entry name" value="IMMUNITY PROTEIN SDPI"/>
    <property type="match status" value="1"/>
</dbReference>
<accession>A0ABM8B832</accession>
<feature type="domain" description="DUF1648" evidence="2">
    <location>
        <begin position="5"/>
        <end position="47"/>
    </location>
</feature>
<dbReference type="InterPro" id="IPR026272">
    <property type="entry name" value="SdpI"/>
</dbReference>